<comment type="cofactor">
    <cofactor evidence="1">
        <name>heme b</name>
        <dbReference type="ChEBI" id="CHEBI:60344"/>
    </cofactor>
</comment>
<keyword evidence="5 12" id="KW-0812">Transmembrane</keyword>
<feature type="transmembrane region" description="Helical" evidence="12">
    <location>
        <begin position="43"/>
        <end position="62"/>
    </location>
</feature>
<keyword evidence="8 12" id="KW-1133">Transmembrane helix</keyword>
<evidence type="ECO:0000256" key="6">
    <source>
        <dbReference type="ARBA" id="ARBA00022723"/>
    </source>
</evidence>
<dbReference type="GO" id="GO:0046872">
    <property type="term" value="F:metal ion binding"/>
    <property type="evidence" value="ECO:0007669"/>
    <property type="project" value="UniProtKB-KW"/>
</dbReference>
<dbReference type="SMART" id="SM00665">
    <property type="entry name" value="B561"/>
    <property type="match status" value="1"/>
</dbReference>
<proteinExistence type="predicted"/>
<accession>A0A9P0Q2U7</accession>
<evidence type="ECO:0000256" key="5">
    <source>
        <dbReference type="ARBA" id="ARBA00022692"/>
    </source>
</evidence>
<organism evidence="15 16">
    <name type="scientific">Acanthoscelides obtectus</name>
    <name type="common">Bean weevil</name>
    <name type="synonym">Bruchus obtectus</name>
    <dbReference type="NCBI Taxonomy" id="200917"/>
    <lineage>
        <taxon>Eukaryota</taxon>
        <taxon>Metazoa</taxon>
        <taxon>Ecdysozoa</taxon>
        <taxon>Arthropoda</taxon>
        <taxon>Hexapoda</taxon>
        <taxon>Insecta</taxon>
        <taxon>Pterygota</taxon>
        <taxon>Neoptera</taxon>
        <taxon>Endopterygota</taxon>
        <taxon>Coleoptera</taxon>
        <taxon>Polyphaga</taxon>
        <taxon>Cucujiformia</taxon>
        <taxon>Chrysomeloidea</taxon>
        <taxon>Chrysomelidae</taxon>
        <taxon>Bruchinae</taxon>
        <taxon>Bruchini</taxon>
        <taxon>Acanthoscelides</taxon>
    </lineage>
</organism>
<dbReference type="AlphaFoldDB" id="A0A9P0Q2U7"/>
<dbReference type="InterPro" id="IPR006593">
    <property type="entry name" value="Cyt_b561/ferric_Rdtase_TM"/>
</dbReference>
<evidence type="ECO:0000256" key="8">
    <source>
        <dbReference type="ARBA" id="ARBA00022989"/>
    </source>
</evidence>
<dbReference type="OrthoDB" id="432881at2759"/>
<dbReference type="GO" id="GO:0016020">
    <property type="term" value="C:membrane"/>
    <property type="evidence" value="ECO:0007669"/>
    <property type="project" value="UniProtKB-SubCell"/>
</dbReference>
<evidence type="ECO:0000259" key="13">
    <source>
        <dbReference type="PROSITE" id="PS50939"/>
    </source>
</evidence>
<dbReference type="EMBL" id="CAKOFQ010007114">
    <property type="protein sequence ID" value="CAH1991453.1"/>
    <property type="molecule type" value="Genomic_DNA"/>
</dbReference>
<keyword evidence="7" id="KW-0249">Electron transport</keyword>
<dbReference type="Gene3D" id="1.20.120.1770">
    <property type="match status" value="1"/>
</dbReference>
<reference evidence="15" key="1">
    <citation type="submission" date="2022-03" db="EMBL/GenBank/DDBJ databases">
        <authorList>
            <person name="Sayadi A."/>
        </authorList>
    </citation>
    <scope>NUCLEOTIDE SEQUENCE</scope>
</reference>
<feature type="transmembrane region" description="Helical" evidence="12">
    <location>
        <begin position="188"/>
        <end position="213"/>
    </location>
</feature>
<sequence length="215" mass="23969">MMSSETRRRFFHVSEVVFQQVLAVFVLLILWEVFKFNNLNSLHTWHVIMCVLGVALCMAEGVQFYRKETIVTFGSTRESKVFGHGAVMGLAFIMILIGVSLKIQDKINNHRDHFATTHSQLGLSTWIIAFIAVLGGLASANILRFSSIGKPRLIKLIHLLIGVTAYILGIVTLGYGIAYLGVPENGRTFLIVLMAIYVAYSLIGPCLSVYNFIKD</sequence>
<comment type="subcellular location">
    <subcellularLocation>
        <location evidence="2">Membrane</location>
        <topology evidence="2">Multi-pass membrane protein</topology>
    </subcellularLocation>
</comment>
<dbReference type="PANTHER" id="PTHR15422">
    <property type="entry name" value="OS05G0565100 PROTEIN"/>
    <property type="match status" value="1"/>
</dbReference>
<feature type="transmembrane region" description="Helical" evidence="12">
    <location>
        <begin position="123"/>
        <end position="144"/>
    </location>
</feature>
<keyword evidence="10 12" id="KW-0472">Membrane</keyword>
<dbReference type="EMBL" id="CAKOFQ010007782">
    <property type="protein sequence ID" value="CAH2008074.1"/>
    <property type="molecule type" value="Genomic_DNA"/>
</dbReference>
<keyword evidence="6" id="KW-0479">Metal-binding</keyword>
<dbReference type="PROSITE" id="PS50939">
    <property type="entry name" value="CYTOCHROME_B561"/>
    <property type="match status" value="1"/>
</dbReference>
<protein>
    <recommendedName>
        <fullName evidence="11">ascorbate ferrireductase (transmembrane)</fullName>
        <ecNumber evidence="11">7.2.1.3</ecNumber>
    </recommendedName>
</protein>
<gene>
    <name evidence="14" type="ORF">ACAOBT_LOCUS20276</name>
    <name evidence="15" type="ORF">ACAOBT_LOCUS30003</name>
</gene>
<keyword evidence="4" id="KW-0349">Heme</keyword>
<keyword evidence="9" id="KW-0408">Iron</keyword>
<dbReference type="EC" id="7.2.1.3" evidence="11"/>
<evidence type="ECO:0000256" key="11">
    <source>
        <dbReference type="ARBA" id="ARBA00024225"/>
    </source>
</evidence>
<evidence type="ECO:0000313" key="16">
    <source>
        <dbReference type="Proteomes" id="UP001152888"/>
    </source>
</evidence>
<dbReference type="GO" id="GO:0140571">
    <property type="term" value="F:transmembrane ascorbate ferrireductase activity"/>
    <property type="evidence" value="ECO:0007669"/>
    <property type="project" value="UniProtKB-EC"/>
</dbReference>
<evidence type="ECO:0000313" key="15">
    <source>
        <dbReference type="EMBL" id="CAH2008074.1"/>
    </source>
</evidence>
<evidence type="ECO:0000256" key="10">
    <source>
        <dbReference type="ARBA" id="ARBA00023136"/>
    </source>
</evidence>
<keyword evidence="16" id="KW-1185">Reference proteome</keyword>
<comment type="caution">
    <text evidence="15">The sequence shown here is derived from an EMBL/GenBank/DDBJ whole genome shotgun (WGS) entry which is preliminary data.</text>
</comment>
<dbReference type="Proteomes" id="UP001152888">
    <property type="component" value="Unassembled WGS sequence"/>
</dbReference>
<keyword evidence="3" id="KW-0813">Transport</keyword>
<evidence type="ECO:0000256" key="3">
    <source>
        <dbReference type="ARBA" id="ARBA00022448"/>
    </source>
</evidence>
<dbReference type="GO" id="GO:0140575">
    <property type="term" value="F:transmembrane monodehydroascorbate reductase activity"/>
    <property type="evidence" value="ECO:0007669"/>
    <property type="project" value="InterPro"/>
</dbReference>
<evidence type="ECO:0000313" key="14">
    <source>
        <dbReference type="EMBL" id="CAH1991453.1"/>
    </source>
</evidence>
<evidence type="ECO:0000256" key="7">
    <source>
        <dbReference type="ARBA" id="ARBA00022982"/>
    </source>
</evidence>
<dbReference type="PANTHER" id="PTHR15422:SF43">
    <property type="entry name" value="ASCORBATE FERRIREDUCTASE (TRANSMEMBRANE)"/>
    <property type="match status" value="1"/>
</dbReference>
<feature type="transmembrane region" description="Helical" evidence="12">
    <location>
        <begin position="12"/>
        <end position="31"/>
    </location>
</feature>
<dbReference type="Pfam" id="PF03188">
    <property type="entry name" value="Cytochrom_B561"/>
    <property type="match status" value="1"/>
</dbReference>
<feature type="transmembrane region" description="Helical" evidence="12">
    <location>
        <begin position="156"/>
        <end position="182"/>
    </location>
</feature>
<dbReference type="InterPro" id="IPR045150">
    <property type="entry name" value="CYB561D1/2"/>
</dbReference>
<evidence type="ECO:0000256" key="2">
    <source>
        <dbReference type="ARBA" id="ARBA00004141"/>
    </source>
</evidence>
<evidence type="ECO:0000256" key="1">
    <source>
        <dbReference type="ARBA" id="ARBA00001970"/>
    </source>
</evidence>
<evidence type="ECO:0000256" key="4">
    <source>
        <dbReference type="ARBA" id="ARBA00022617"/>
    </source>
</evidence>
<evidence type="ECO:0000256" key="12">
    <source>
        <dbReference type="SAM" id="Phobius"/>
    </source>
</evidence>
<feature type="transmembrane region" description="Helical" evidence="12">
    <location>
        <begin position="82"/>
        <end position="103"/>
    </location>
</feature>
<evidence type="ECO:0000256" key="9">
    <source>
        <dbReference type="ARBA" id="ARBA00023004"/>
    </source>
</evidence>
<feature type="domain" description="Cytochrome b561" evidence="13">
    <location>
        <begin position="10"/>
        <end position="214"/>
    </location>
</feature>
<name>A0A9P0Q2U7_ACAOB</name>